<keyword evidence="2" id="KW-0808">Transferase</keyword>
<dbReference type="KEGG" id="smen:SAMEA4412692_0063"/>
<sequence length="128" mass="15086">MLYREIQDSDIERLEELYQKEKWTSFKSHMIQSLKDKSHWVIAEEDGNICGFARYITDGVLTVYLCELIVATDFRQQGIGRSLIQEIFSRHVGLRIDLASFNDDFYDRLSFRKIGSAYRNYGERNTDS</sequence>
<dbReference type="Proteomes" id="UP000215185">
    <property type="component" value="Chromosome 1"/>
</dbReference>
<organism evidence="2 3">
    <name type="scientific">Streptococcus merionis</name>
    <dbReference type="NCBI Taxonomy" id="400065"/>
    <lineage>
        <taxon>Bacteria</taxon>
        <taxon>Bacillati</taxon>
        <taxon>Bacillota</taxon>
        <taxon>Bacilli</taxon>
        <taxon>Lactobacillales</taxon>
        <taxon>Streptococcaceae</taxon>
        <taxon>Streptococcus</taxon>
    </lineage>
</organism>
<evidence type="ECO:0000313" key="2">
    <source>
        <dbReference type="EMBL" id="SNU86063.1"/>
    </source>
</evidence>
<keyword evidence="2" id="KW-0012">Acyltransferase</keyword>
<dbReference type="STRING" id="1123308.GCA_000380085_00394"/>
<gene>
    <name evidence="2" type="ORF">SAMEA4412692_00063</name>
</gene>
<dbReference type="eggNOG" id="COG0456">
    <property type="taxonomic scope" value="Bacteria"/>
</dbReference>
<feature type="domain" description="N-acetyltransferase" evidence="1">
    <location>
        <begin position="1"/>
        <end position="128"/>
    </location>
</feature>
<dbReference type="Pfam" id="PF13508">
    <property type="entry name" value="Acetyltransf_7"/>
    <property type="match status" value="1"/>
</dbReference>
<proteinExistence type="predicted"/>
<protein>
    <submittedName>
        <fullName evidence="2">Putative GNAT-family acetyltransferase</fullName>
        <ecNumber evidence="2">2.3.1.-</ecNumber>
    </submittedName>
</protein>
<dbReference type="AlphaFoldDB" id="A0A239SN08"/>
<accession>A0A239SN08</accession>
<dbReference type="InterPro" id="IPR000182">
    <property type="entry name" value="GNAT_dom"/>
</dbReference>
<dbReference type="PROSITE" id="PS51186">
    <property type="entry name" value="GNAT"/>
    <property type="match status" value="1"/>
</dbReference>
<dbReference type="Gene3D" id="3.40.630.30">
    <property type="match status" value="1"/>
</dbReference>
<dbReference type="OrthoDB" id="3216107at2"/>
<dbReference type="EMBL" id="LT906439">
    <property type="protein sequence ID" value="SNU86063.1"/>
    <property type="molecule type" value="Genomic_DNA"/>
</dbReference>
<keyword evidence="3" id="KW-1185">Reference proteome</keyword>
<dbReference type="SUPFAM" id="SSF55729">
    <property type="entry name" value="Acyl-CoA N-acyltransferases (Nat)"/>
    <property type="match status" value="1"/>
</dbReference>
<dbReference type="GO" id="GO:0016747">
    <property type="term" value="F:acyltransferase activity, transferring groups other than amino-acyl groups"/>
    <property type="evidence" value="ECO:0007669"/>
    <property type="project" value="InterPro"/>
</dbReference>
<name>A0A239SN08_9STRE</name>
<dbReference type="RefSeq" id="WP_018372958.1">
    <property type="nucleotide sequence ID" value="NZ_LT906439.1"/>
</dbReference>
<dbReference type="CDD" id="cd04301">
    <property type="entry name" value="NAT_SF"/>
    <property type="match status" value="1"/>
</dbReference>
<dbReference type="InterPro" id="IPR016181">
    <property type="entry name" value="Acyl_CoA_acyltransferase"/>
</dbReference>
<evidence type="ECO:0000313" key="3">
    <source>
        <dbReference type="Proteomes" id="UP000215185"/>
    </source>
</evidence>
<reference evidence="2 3" key="1">
    <citation type="submission" date="2017-06" db="EMBL/GenBank/DDBJ databases">
        <authorList>
            <consortium name="Pathogen Informatics"/>
        </authorList>
    </citation>
    <scope>NUCLEOTIDE SEQUENCE [LARGE SCALE GENOMIC DNA]</scope>
    <source>
        <strain evidence="2 3">NCTC13788</strain>
    </source>
</reference>
<dbReference type="EC" id="2.3.1.-" evidence="2"/>
<evidence type="ECO:0000259" key="1">
    <source>
        <dbReference type="PROSITE" id="PS51186"/>
    </source>
</evidence>